<gene>
    <name evidence="4" type="ORF">GCM10022214_52740</name>
</gene>
<evidence type="ECO:0000313" key="4">
    <source>
        <dbReference type="EMBL" id="GAA4086115.1"/>
    </source>
</evidence>
<dbReference type="EMBL" id="BAAAZG010000039">
    <property type="protein sequence ID" value="GAA4086115.1"/>
    <property type="molecule type" value="Genomic_DNA"/>
</dbReference>
<evidence type="ECO:0000313" key="5">
    <source>
        <dbReference type="Proteomes" id="UP001500683"/>
    </source>
</evidence>
<dbReference type="CDD" id="cd04301">
    <property type="entry name" value="NAT_SF"/>
    <property type="match status" value="1"/>
</dbReference>
<sequence length="237" mass="25658">MAVAHGGTAPTPGAGASGTGVDGQGATGRIRAGEASGAGSPRSLVRLRGEPPEWSLGRLRLRLRRYRGTDHATVLALHREGLAQVGLRPGDGVYYDHDFFRMEEIYLRDGGEFLVGELDGEIVAMGGLRRADLVPDGHARASGVGLPPTAATRGAAQGAAEMVRLRVRPDVQRCGYGSAVVRALEQRAAEYGYRLLRADTTELQDPALRLYRRFGWTETRREVIGGIVNIYLEKRLR</sequence>
<dbReference type="PANTHER" id="PTHR13947">
    <property type="entry name" value="GNAT FAMILY N-ACETYLTRANSFERASE"/>
    <property type="match status" value="1"/>
</dbReference>
<reference evidence="5" key="1">
    <citation type="journal article" date="2019" name="Int. J. Syst. Evol. Microbiol.">
        <title>The Global Catalogue of Microorganisms (GCM) 10K type strain sequencing project: providing services to taxonomists for standard genome sequencing and annotation.</title>
        <authorList>
            <consortium name="The Broad Institute Genomics Platform"/>
            <consortium name="The Broad Institute Genome Sequencing Center for Infectious Disease"/>
            <person name="Wu L."/>
            <person name="Ma J."/>
        </authorList>
    </citation>
    <scope>NUCLEOTIDE SEQUENCE [LARGE SCALE GENOMIC DNA]</scope>
    <source>
        <strain evidence="5">JCM 16702</strain>
    </source>
</reference>
<keyword evidence="5" id="KW-1185">Reference proteome</keyword>
<dbReference type="Gene3D" id="3.40.630.30">
    <property type="match status" value="1"/>
</dbReference>
<evidence type="ECO:0000256" key="1">
    <source>
        <dbReference type="ARBA" id="ARBA00022679"/>
    </source>
</evidence>
<dbReference type="SUPFAM" id="SSF55729">
    <property type="entry name" value="Acyl-CoA N-acyltransferases (Nat)"/>
    <property type="match status" value="1"/>
</dbReference>
<accession>A0ABP7WDZ9</accession>
<dbReference type="InterPro" id="IPR000182">
    <property type="entry name" value="GNAT_dom"/>
</dbReference>
<dbReference type="PROSITE" id="PS51186">
    <property type="entry name" value="GNAT"/>
    <property type="match status" value="1"/>
</dbReference>
<protein>
    <recommendedName>
        <fullName evidence="3">N-acetyltransferase domain-containing protein</fullName>
    </recommendedName>
</protein>
<proteinExistence type="predicted"/>
<evidence type="ECO:0000259" key="3">
    <source>
        <dbReference type="PROSITE" id="PS51186"/>
    </source>
</evidence>
<dbReference type="InterPro" id="IPR016181">
    <property type="entry name" value="Acyl_CoA_acyltransferase"/>
</dbReference>
<keyword evidence="1" id="KW-0808">Transferase</keyword>
<evidence type="ECO:0000256" key="2">
    <source>
        <dbReference type="SAM" id="MobiDB-lite"/>
    </source>
</evidence>
<dbReference type="Pfam" id="PF00583">
    <property type="entry name" value="Acetyltransf_1"/>
    <property type="match status" value="1"/>
</dbReference>
<dbReference type="InterPro" id="IPR050769">
    <property type="entry name" value="NAT_camello-type"/>
</dbReference>
<organism evidence="4 5">
    <name type="scientific">Actinomadura miaoliensis</name>
    <dbReference type="NCBI Taxonomy" id="430685"/>
    <lineage>
        <taxon>Bacteria</taxon>
        <taxon>Bacillati</taxon>
        <taxon>Actinomycetota</taxon>
        <taxon>Actinomycetes</taxon>
        <taxon>Streptosporangiales</taxon>
        <taxon>Thermomonosporaceae</taxon>
        <taxon>Actinomadura</taxon>
    </lineage>
</organism>
<name>A0ABP7WDZ9_9ACTN</name>
<comment type="caution">
    <text evidence="4">The sequence shown here is derived from an EMBL/GenBank/DDBJ whole genome shotgun (WGS) entry which is preliminary data.</text>
</comment>
<dbReference type="Proteomes" id="UP001500683">
    <property type="component" value="Unassembled WGS sequence"/>
</dbReference>
<feature type="domain" description="N-acetyltransferase" evidence="3">
    <location>
        <begin position="61"/>
        <end position="237"/>
    </location>
</feature>
<feature type="region of interest" description="Disordered" evidence="2">
    <location>
        <begin position="1"/>
        <end position="47"/>
    </location>
</feature>
<feature type="compositionally biased region" description="Low complexity" evidence="2">
    <location>
        <begin position="1"/>
        <end position="14"/>
    </location>
</feature>
<feature type="compositionally biased region" description="Gly residues" evidence="2">
    <location>
        <begin position="15"/>
        <end position="26"/>
    </location>
</feature>
<dbReference type="PANTHER" id="PTHR13947:SF37">
    <property type="entry name" value="LD18367P"/>
    <property type="match status" value="1"/>
</dbReference>